<accession>A0A2K3DGY4</accession>
<feature type="compositionally biased region" description="Gly residues" evidence="1">
    <location>
        <begin position="172"/>
        <end position="188"/>
    </location>
</feature>
<feature type="compositionally biased region" description="Low complexity" evidence="1">
    <location>
        <begin position="855"/>
        <end position="872"/>
    </location>
</feature>
<dbReference type="AlphaFoldDB" id="A0A2K3DGY4"/>
<dbReference type="GeneID" id="66054366"/>
<feature type="compositionally biased region" description="Low complexity" evidence="1">
    <location>
        <begin position="405"/>
        <end position="424"/>
    </location>
</feature>
<dbReference type="RefSeq" id="XP_042921952.1">
    <property type="nucleotide sequence ID" value="XM_043064951.1"/>
</dbReference>
<dbReference type="ExpressionAtlas" id="A0A2K3DGY4">
    <property type="expression patterns" value="baseline"/>
</dbReference>
<proteinExistence type="predicted"/>
<feature type="compositionally biased region" description="Low complexity" evidence="1">
    <location>
        <begin position="802"/>
        <end position="843"/>
    </location>
</feature>
<reference evidence="2 3" key="1">
    <citation type="journal article" date="2007" name="Science">
        <title>The Chlamydomonas genome reveals the evolution of key animal and plant functions.</title>
        <authorList>
            <person name="Merchant S.S."/>
            <person name="Prochnik S.E."/>
            <person name="Vallon O."/>
            <person name="Harris E.H."/>
            <person name="Karpowicz S.J."/>
            <person name="Witman G.B."/>
            <person name="Terry A."/>
            <person name="Salamov A."/>
            <person name="Fritz-Laylin L.K."/>
            <person name="Marechal-Drouard L."/>
            <person name="Marshall W.F."/>
            <person name="Qu L.H."/>
            <person name="Nelson D.R."/>
            <person name="Sanderfoot A.A."/>
            <person name="Spalding M.H."/>
            <person name="Kapitonov V.V."/>
            <person name="Ren Q."/>
            <person name="Ferris P."/>
            <person name="Lindquist E."/>
            <person name="Shapiro H."/>
            <person name="Lucas S.M."/>
            <person name="Grimwood J."/>
            <person name="Schmutz J."/>
            <person name="Cardol P."/>
            <person name="Cerutti H."/>
            <person name="Chanfreau G."/>
            <person name="Chen C.L."/>
            <person name="Cognat V."/>
            <person name="Croft M.T."/>
            <person name="Dent R."/>
            <person name="Dutcher S."/>
            <person name="Fernandez E."/>
            <person name="Fukuzawa H."/>
            <person name="Gonzalez-Ballester D."/>
            <person name="Gonzalez-Halphen D."/>
            <person name="Hallmann A."/>
            <person name="Hanikenne M."/>
            <person name="Hippler M."/>
            <person name="Inwood W."/>
            <person name="Jabbari K."/>
            <person name="Kalanon M."/>
            <person name="Kuras R."/>
            <person name="Lefebvre P.A."/>
            <person name="Lemaire S.D."/>
            <person name="Lobanov A.V."/>
            <person name="Lohr M."/>
            <person name="Manuell A."/>
            <person name="Meier I."/>
            <person name="Mets L."/>
            <person name="Mittag M."/>
            <person name="Mittelmeier T."/>
            <person name="Moroney J.V."/>
            <person name="Moseley J."/>
            <person name="Napoli C."/>
            <person name="Nedelcu A.M."/>
            <person name="Niyogi K."/>
            <person name="Novoselov S.V."/>
            <person name="Paulsen I.T."/>
            <person name="Pazour G."/>
            <person name="Purton S."/>
            <person name="Ral J.P."/>
            <person name="Riano-Pachon D.M."/>
            <person name="Riekhof W."/>
            <person name="Rymarquis L."/>
            <person name="Schroda M."/>
            <person name="Stern D."/>
            <person name="Umen J."/>
            <person name="Willows R."/>
            <person name="Wilson N."/>
            <person name="Zimmer S.L."/>
            <person name="Allmer J."/>
            <person name="Balk J."/>
            <person name="Bisova K."/>
            <person name="Chen C.J."/>
            <person name="Elias M."/>
            <person name="Gendler K."/>
            <person name="Hauser C."/>
            <person name="Lamb M.R."/>
            <person name="Ledford H."/>
            <person name="Long J.C."/>
            <person name="Minagawa J."/>
            <person name="Page M.D."/>
            <person name="Pan J."/>
            <person name="Pootakham W."/>
            <person name="Roje S."/>
            <person name="Rose A."/>
            <person name="Stahlberg E."/>
            <person name="Terauchi A.M."/>
            <person name="Yang P."/>
            <person name="Ball S."/>
            <person name="Bowler C."/>
            <person name="Dieckmann C.L."/>
            <person name="Gladyshev V.N."/>
            <person name="Green P."/>
            <person name="Jorgensen R."/>
            <person name="Mayfield S."/>
            <person name="Mueller-Roeber B."/>
            <person name="Rajamani S."/>
            <person name="Sayre R.T."/>
            <person name="Brokstein P."/>
            <person name="Dubchak I."/>
            <person name="Goodstein D."/>
            <person name="Hornick L."/>
            <person name="Huang Y.W."/>
            <person name="Jhaveri J."/>
            <person name="Luo Y."/>
            <person name="Martinez D."/>
            <person name="Ngau W.C."/>
            <person name="Otillar B."/>
            <person name="Poliakov A."/>
            <person name="Porter A."/>
            <person name="Szajkowski L."/>
            <person name="Werner G."/>
            <person name="Zhou K."/>
            <person name="Grigoriev I.V."/>
            <person name="Rokhsar D.S."/>
            <person name="Grossman A.R."/>
        </authorList>
    </citation>
    <scope>NUCLEOTIDE SEQUENCE [LARGE SCALE GENOMIC DNA]</scope>
    <source>
        <strain evidence="3">CC-503</strain>
    </source>
</reference>
<feature type="compositionally biased region" description="Polar residues" evidence="1">
    <location>
        <begin position="103"/>
        <end position="116"/>
    </location>
</feature>
<feature type="compositionally biased region" description="Low complexity" evidence="1">
    <location>
        <begin position="780"/>
        <end position="794"/>
    </location>
</feature>
<feature type="region of interest" description="Disordered" evidence="1">
    <location>
        <begin position="369"/>
        <end position="467"/>
    </location>
</feature>
<dbReference type="OrthoDB" id="10651928at2759"/>
<evidence type="ECO:0000256" key="1">
    <source>
        <dbReference type="SAM" id="MobiDB-lite"/>
    </source>
</evidence>
<dbReference type="EMBL" id="CM008969">
    <property type="protein sequence ID" value="PNW79795.1"/>
    <property type="molecule type" value="Genomic_DNA"/>
</dbReference>
<dbReference type="Proteomes" id="UP000006906">
    <property type="component" value="Chromosome 8"/>
</dbReference>
<evidence type="ECO:0000313" key="3">
    <source>
        <dbReference type="Proteomes" id="UP000006906"/>
    </source>
</evidence>
<feature type="compositionally biased region" description="Low complexity" evidence="1">
    <location>
        <begin position="158"/>
        <end position="171"/>
    </location>
</feature>
<feature type="compositionally biased region" description="Low complexity" evidence="1">
    <location>
        <begin position="440"/>
        <end position="466"/>
    </location>
</feature>
<dbReference type="InParanoid" id="A0A2K3DGY4"/>
<keyword evidence="3" id="KW-1185">Reference proteome</keyword>
<feature type="compositionally biased region" description="Low complexity" evidence="1">
    <location>
        <begin position="692"/>
        <end position="707"/>
    </location>
</feature>
<dbReference type="KEGG" id="cre:CHLRE_08g366900v5"/>
<name>A0A2K3DGY4_CHLRE</name>
<organism evidence="2 3">
    <name type="scientific">Chlamydomonas reinhardtii</name>
    <name type="common">Chlamydomonas smithii</name>
    <dbReference type="NCBI Taxonomy" id="3055"/>
    <lineage>
        <taxon>Eukaryota</taxon>
        <taxon>Viridiplantae</taxon>
        <taxon>Chlorophyta</taxon>
        <taxon>core chlorophytes</taxon>
        <taxon>Chlorophyceae</taxon>
        <taxon>CS clade</taxon>
        <taxon>Chlamydomonadales</taxon>
        <taxon>Chlamydomonadaceae</taxon>
        <taxon>Chlamydomonas</taxon>
    </lineage>
</organism>
<feature type="region of interest" description="Disordered" evidence="1">
    <location>
        <begin position="627"/>
        <end position="941"/>
    </location>
</feature>
<feature type="region of interest" description="Disordered" evidence="1">
    <location>
        <begin position="333"/>
        <end position="356"/>
    </location>
</feature>
<feature type="compositionally biased region" description="Gly residues" evidence="1">
    <location>
        <begin position="906"/>
        <end position="929"/>
    </location>
</feature>
<sequence>MGVGDDREKLLAQLIEEHAPVPTAEDVLRQARIAHGSTMHFHIGSMRVPQTKQSLVRLQYTTGGVVSTAQSTAADRAAAGAKQAKAAVAAAAAAHNGTAGSASPSKATEDASNQDESAALLVREMPKQITIKPQPRFGSLALSGSMLSSTAAAAAGHAFPHRSSSSASNGAGKDGAGGTGSGEAGGEENGPSHRWNVAAVPMRFNWGGDGADGDAAAAAAKAAAAAAAAVKLCGTSLPEDPPASPSAATLATARAEQALRLQHQRRARRMSAVDMPTAYQAHMAAVAAAGAGGGGGGGAGCSSDGTGLVGEDSEAPLPSRFQMHLAQLLGPEGDVGAGTDGSGAAAAVGSPRTGARRSIDAARPRMLPANAAGRQFPQFPSRGIGSAGAGEDLAPPSPSGGSAVAQRLMQARTQLQQQMTQQMQGHRHSTSGEPPGAGGALRPTPLAVPALAPGAPPAGALSPGQLGSTGTGDFASVGAAGAGAGGSGGLPTDPTAAAALARLARVTRTQAQRPEPQQIWAVDSATAAALTHGADSAFGSGYSYSVYGRGIPGLPVRGFSGDGELGGGGAGGGAGGAGALRARNSGQQAAPPLPVGGVEAPGAEEAGGAGSRGGSFCGTPAAAAAPDAVAVADPSDPGAGQQQGSAGDMSSPLLALASPTAISTPRPPRQLPTLSVPGALRSGGASPGAGGAALPSPGGAAGSPVPGFLGMRGSVHSAAGRQRRGSLSIADSATVSPSPLFGAGVNAGAGAGVMRSGSSFTPRPPQSASPAGAAAGGVSGASAPLPSALSRTGASGPGGLGVAAAVAGGRSPAAASPSRMLPPTRSVQAAGANSAAGSFSAQGMDEARHGLNSRSGAAGALPPQPGALSPSSMSSQQAPDSPSGGIRRQRFANLPPSSAPTRTDGSGDGGAGAGIGGWAGGGGDVGAGDVGTAPSGDPERAGIMVKMKKALSFLRKGAV</sequence>
<feature type="region of interest" description="Disordered" evidence="1">
    <location>
        <begin position="586"/>
        <end position="614"/>
    </location>
</feature>
<feature type="compositionally biased region" description="Gly residues" evidence="1">
    <location>
        <begin position="605"/>
        <end position="614"/>
    </location>
</feature>
<evidence type="ECO:0000313" key="2">
    <source>
        <dbReference type="EMBL" id="PNW79795.1"/>
    </source>
</evidence>
<protein>
    <submittedName>
        <fullName evidence="2">Uncharacterized protein</fullName>
    </submittedName>
</protein>
<gene>
    <name evidence="2" type="ORF">CHLRE_08g366900v5</name>
</gene>
<dbReference type="Gramene" id="PNW79795">
    <property type="protein sequence ID" value="PNW79795"/>
    <property type="gene ID" value="CHLRE_08g366900v5"/>
</dbReference>
<feature type="region of interest" description="Disordered" evidence="1">
    <location>
        <begin position="97"/>
        <end position="116"/>
    </location>
</feature>
<feature type="compositionally biased region" description="Low complexity" evidence="1">
    <location>
        <begin position="595"/>
        <end position="604"/>
    </location>
</feature>
<feature type="region of interest" description="Disordered" evidence="1">
    <location>
        <begin position="158"/>
        <end position="193"/>
    </location>
</feature>